<dbReference type="EMBL" id="JBGMEG010000004">
    <property type="protein sequence ID" value="MFO3717464.1"/>
    <property type="molecule type" value="Genomic_DNA"/>
</dbReference>
<name>A0ABW9N061_9FIRM</name>
<dbReference type="PANTHER" id="PTHR30006">
    <property type="entry name" value="THIAMINE-BINDING PERIPLASMIC PROTEIN-RELATED"/>
    <property type="match status" value="1"/>
</dbReference>
<dbReference type="Proteomes" id="UP001637993">
    <property type="component" value="Unassembled WGS sequence"/>
</dbReference>
<evidence type="ECO:0000256" key="2">
    <source>
        <dbReference type="SAM" id="SignalP"/>
    </source>
</evidence>
<keyword evidence="1 2" id="KW-0732">Signal</keyword>
<accession>A0ABW9N061</accession>
<keyword evidence="4" id="KW-1185">Reference proteome</keyword>
<dbReference type="SUPFAM" id="SSF53850">
    <property type="entry name" value="Periplasmic binding protein-like II"/>
    <property type="match status" value="1"/>
</dbReference>
<sequence>MKITKKISYLFTIGMLGLSLTACGGEANNSGNEQAKLDLNSMSVEEITAKAKEEGEVNSVGMPDSWANWKETWADLDSEYGIKHVDTDMSSAEELAIFENEKDNASADIGDVGIAFGPEAKNRGLLLPYKTSYYDEIPDWAKDPEKEGYWLLSYTGTMAFIVDTDATGGEVPTSWKEVLEGNYAVTIGDVSSGNQDQFALLSAAIAYGGDETNLQPGLDYFAKLAEKGKLNVQGSTTATLQAGEHAVVPMWDFNALSAQDELGSDRFKVVIPQDGATMSGYTTILNAYSKRPHAAALAREYILSDAGQNNLARGHARPIRENVKLDEDAKAALLPDSEYENANVYPIEDHDAWNEVLPNLGNMWQENVISKM</sequence>
<dbReference type="PANTHER" id="PTHR30006:SF2">
    <property type="entry name" value="ABC TRANSPORTER SUBSTRATE-BINDING PROTEIN"/>
    <property type="match status" value="1"/>
</dbReference>
<feature type="signal peptide" evidence="2">
    <location>
        <begin position="1"/>
        <end position="24"/>
    </location>
</feature>
<evidence type="ECO:0000313" key="3">
    <source>
        <dbReference type="EMBL" id="MFO3717464.1"/>
    </source>
</evidence>
<evidence type="ECO:0000256" key="1">
    <source>
        <dbReference type="ARBA" id="ARBA00022729"/>
    </source>
</evidence>
<dbReference type="RefSeq" id="WP_410024037.1">
    <property type="nucleotide sequence ID" value="NZ_JBGMEG010000004.1"/>
</dbReference>
<dbReference type="Gene3D" id="3.40.190.10">
    <property type="entry name" value="Periplasmic binding protein-like II"/>
    <property type="match status" value="2"/>
</dbReference>
<reference evidence="3 4" key="1">
    <citation type="journal article" date="2025" name="Anaerobe">
        <title>Description of Anaerococcus kampingiae sp. nov., Anaerococcus groningensis sp. nov., Anaerococcus martiniensis sp. nov., and Anaerococcus cruorum sp. nov., isolated from human clinical specimens.</title>
        <authorList>
            <person name="Boiten K.E."/>
            <person name="Meijer J."/>
            <person name="van Wezel E.M."/>
            <person name="Veloo A.C.M."/>
        </authorList>
    </citation>
    <scope>NUCLEOTIDE SEQUENCE [LARGE SCALE GENOMIC DNA]</scope>
    <source>
        <strain evidence="3 4">ENR1011</strain>
    </source>
</reference>
<dbReference type="PROSITE" id="PS51257">
    <property type="entry name" value="PROKAR_LIPOPROTEIN"/>
    <property type="match status" value="1"/>
</dbReference>
<protein>
    <submittedName>
        <fullName evidence="3">ABC transporter substrate-binding protein</fullName>
    </submittedName>
</protein>
<comment type="caution">
    <text evidence="3">The sequence shown here is derived from an EMBL/GenBank/DDBJ whole genome shotgun (WGS) entry which is preliminary data.</text>
</comment>
<evidence type="ECO:0000313" key="4">
    <source>
        <dbReference type="Proteomes" id="UP001637993"/>
    </source>
</evidence>
<proteinExistence type="predicted"/>
<dbReference type="Pfam" id="PF13343">
    <property type="entry name" value="SBP_bac_6"/>
    <property type="match status" value="1"/>
</dbReference>
<organism evidence="3 4">
    <name type="scientific">Anaerococcus groningensis</name>
    <dbReference type="NCBI Taxonomy" id="3115616"/>
    <lineage>
        <taxon>Bacteria</taxon>
        <taxon>Bacillati</taxon>
        <taxon>Bacillota</taxon>
        <taxon>Tissierellia</taxon>
        <taxon>Tissierellales</taxon>
        <taxon>Peptoniphilaceae</taxon>
        <taxon>Anaerococcus</taxon>
    </lineage>
</organism>
<feature type="chain" id="PRO_5045066654" evidence="2">
    <location>
        <begin position="25"/>
        <end position="372"/>
    </location>
</feature>
<gene>
    <name evidence="3" type="ORF">AB9Q04_03730</name>
</gene>